<evidence type="ECO:0000313" key="8">
    <source>
        <dbReference type="EMBL" id="CUR61859.1"/>
    </source>
</evidence>
<proteinExistence type="inferred from homology"/>
<dbReference type="CDD" id="cd01171">
    <property type="entry name" value="YXKO-related"/>
    <property type="match status" value="1"/>
</dbReference>
<dbReference type="HAMAP" id="MF_01965">
    <property type="entry name" value="NADHX_dehydratase"/>
    <property type="match status" value="1"/>
</dbReference>
<evidence type="ECO:0000259" key="7">
    <source>
        <dbReference type="PROSITE" id="PS51383"/>
    </source>
</evidence>
<dbReference type="InterPro" id="IPR029056">
    <property type="entry name" value="Ribokinase-like"/>
</dbReference>
<reference evidence="8" key="1">
    <citation type="submission" date="2015-08" db="EMBL/GenBank/DDBJ databases">
        <authorList>
            <person name="Babu N.S."/>
            <person name="Beckwith C.J."/>
            <person name="Beseler K.G."/>
            <person name="Brison A."/>
            <person name="Carone J.V."/>
            <person name="Caskin T.P."/>
            <person name="Diamond M."/>
            <person name="Durham M.E."/>
            <person name="Foxe J.M."/>
            <person name="Go M."/>
            <person name="Henderson B.A."/>
            <person name="Jones I.B."/>
            <person name="McGettigan J.A."/>
            <person name="Micheletti S.J."/>
            <person name="Nasrallah M.E."/>
            <person name="Ortiz D."/>
            <person name="Piller C.R."/>
            <person name="Privatt S.R."/>
            <person name="Schneider S.L."/>
            <person name="Sharp S."/>
            <person name="Smith T.C."/>
            <person name="Stanton J.D."/>
            <person name="Ullery H.E."/>
            <person name="Wilson R.J."/>
            <person name="Serrano M.G."/>
            <person name="Buck G."/>
            <person name="Lee V."/>
            <person name="Wang Y."/>
            <person name="Carvalho R."/>
            <person name="Voegtly L."/>
            <person name="Shi R."/>
            <person name="Duckworth R."/>
            <person name="Johnson A."/>
            <person name="Loviza R."/>
            <person name="Walstead R."/>
            <person name="Shah Z."/>
            <person name="Kiflezghi M."/>
            <person name="Wade K."/>
            <person name="Ball S.L."/>
            <person name="Bradley K.W."/>
            <person name="Asai D.J."/>
            <person name="Bowman C.A."/>
            <person name="Russell D.A."/>
            <person name="Pope W.H."/>
            <person name="Jacobs-Sera D."/>
            <person name="Hendrix R.W."/>
            <person name="Hatfull G.F."/>
        </authorList>
    </citation>
    <scope>NUCLEOTIDE SEQUENCE</scope>
</reference>
<evidence type="ECO:0000256" key="4">
    <source>
        <dbReference type="ARBA" id="ARBA00023027"/>
    </source>
</evidence>
<keyword evidence="2" id="KW-0067">ATP-binding</keyword>
<dbReference type="AlphaFoldDB" id="A0A2P2CIQ1"/>
<dbReference type="GO" id="GO:0110051">
    <property type="term" value="P:metabolite repair"/>
    <property type="evidence" value="ECO:0007669"/>
    <property type="project" value="TreeGrafter"/>
</dbReference>
<protein>
    <submittedName>
        <fullName evidence="8">ADP-dependent (S)-NAD(P)H-hydrate dehydratase</fullName>
        <ecNumber evidence="8">4.2.1.136</ecNumber>
    </submittedName>
</protein>
<keyword evidence="1" id="KW-0547">Nucleotide-binding</keyword>
<feature type="domain" description="YjeF C-terminal" evidence="7">
    <location>
        <begin position="7"/>
        <end position="289"/>
    </location>
</feature>
<keyword evidence="4" id="KW-0520">NAD</keyword>
<evidence type="ECO:0000256" key="1">
    <source>
        <dbReference type="ARBA" id="ARBA00022741"/>
    </source>
</evidence>
<evidence type="ECO:0000256" key="6">
    <source>
        <dbReference type="SAM" id="MobiDB-lite"/>
    </source>
</evidence>
<feature type="region of interest" description="Disordered" evidence="6">
    <location>
        <begin position="1"/>
        <end position="26"/>
    </location>
</feature>
<keyword evidence="5 8" id="KW-0456">Lyase</keyword>
<dbReference type="PANTHER" id="PTHR12592">
    <property type="entry name" value="ATP-DEPENDENT (S)-NAD(P)H-HYDRATE DEHYDRATASE FAMILY MEMBER"/>
    <property type="match status" value="1"/>
</dbReference>
<gene>
    <name evidence="8" type="primary">nnrD</name>
    <name evidence="8" type="ORF">NOCA150159</name>
</gene>
<dbReference type="NCBIfam" id="TIGR00196">
    <property type="entry name" value="yjeF_cterm"/>
    <property type="match status" value="1"/>
</dbReference>
<dbReference type="SUPFAM" id="SSF53613">
    <property type="entry name" value="Ribokinase-like"/>
    <property type="match status" value="1"/>
</dbReference>
<dbReference type="EMBL" id="CZKB01000025">
    <property type="protein sequence ID" value="CUR61859.1"/>
    <property type="molecule type" value="Genomic_DNA"/>
</dbReference>
<evidence type="ECO:0000256" key="2">
    <source>
        <dbReference type="ARBA" id="ARBA00022840"/>
    </source>
</evidence>
<dbReference type="PROSITE" id="PS51383">
    <property type="entry name" value="YJEF_C_3"/>
    <property type="match status" value="1"/>
</dbReference>
<dbReference type="Gene3D" id="3.40.1190.20">
    <property type="match status" value="1"/>
</dbReference>
<dbReference type="GO" id="GO:0005524">
    <property type="term" value="F:ATP binding"/>
    <property type="evidence" value="ECO:0007669"/>
    <property type="project" value="UniProtKB-KW"/>
</dbReference>
<name>A0A2P2CIQ1_9ZZZZ</name>
<keyword evidence="3" id="KW-0521">NADP</keyword>
<evidence type="ECO:0000256" key="3">
    <source>
        <dbReference type="ARBA" id="ARBA00022857"/>
    </source>
</evidence>
<accession>A0A2P2CIQ1</accession>
<organism evidence="8">
    <name type="scientific">metagenome</name>
    <dbReference type="NCBI Taxonomy" id="256318"/>
    <lineage>
        <taxon>unclassified sequences</taxon>
        <taxon>metagenomes</taxon>
    </lineage>
</organism>
<evidence type="ECO:0000256" key="5">
    <source>
        <dbReference type="ARBA" id="ARBA00023239"/>
    </source>
</evidence>
<dbReference type="GO" id="GO:0052856">
    <property type="term" value="F:NAD(P)HX epimerase activity"/>
    <property type="evidence" value="ECO:0007669"/>
    <property type="project" value="TreeGrafter"/>
</dbReference>
<dbReference type="GO" id="GO:0052855">
    <property type="term" value="F:ADP-dependent NAD(P)H-hydrate dehydratase activity"/>
    <property type="evidence" value="ECO:0007669"/>
    <property type="project" value="UniProtKB-EC"/>
</dbReference>
<sequence>MPEGTLVDAGLLRDWPLPEPGSDKEERGRLLVVGGSRDTPGAGLLAAEAAMRVGAGKVRLLTARSCVPPLAVAAPELMVTGLAEDASGNLDPAEARLVTECAQGSTAVLLGPGFMDVEAADQLVARVVPDVEGTVVLDALASAYVTGDPERVARLATTVVLTVNPTELARCLELDDDEVEEDLAGHATLLARRTQALVVCGGPTKFVAHGDDLWRVEVGNAGLGTAGSGDVQAGIVTGLLGRGASPAQAAVWGAYLHGAGGDRLAERVGPVGFLARELPAELPALLAELTG</sequence>
<dbReference type="InterPro" id="IPR000631">
    <property type="entry name" value="CARKD"/>
</dbReference>
<dbReference type="PANTHER" id="PTHR12592:SF0">
    <property type="entry name" value="ATP-DEPENDENT (S)-NAD(P)H-HYDRATE DEHYDRATASE"/>
    <property type="match status" value="1"/>
</dbReference>
<dbReference type="EC" id="4.2.1.136" evidence="8"/>
<dbReference type="Pfam" id="PF01256">
    <property type="entry name" value="Carb_kinase"/>
    <property type="match status" value="1"/>
</dbReference>